<evidence type="ECO:0000256" key="1">
    <source>
        <dbReference type="ARBA" id="ARBA00007613"/>
    </source>
</evidence>
<feature type="signal peptide" evidence="2">
    <location>
        <begin position="1"/>
        <end position="21"/>
    </location>
</feature>
<dbReference type="PANTHER" id="PTHR30203">
    <property type="entry name" value="OUTER MEMBRANE CATION EFFLUX PROTEIN"/>
    <property type="match status" value="1"/>
</dbReference>
<dbReference type="NCBIfam" id="TIGR01845">
    <property type="entry name" value="outer_NodT"/>
    <property type="match status" value="1"/>
</dbReference>
<evidence type="ECO:0000313" key="4">
    <source>
        <dbReference type="Proteomes" id="UP001168540"/>
    </source>
</evidence>
<comment type="subcellular location">
    <subcellularLocation>
        <location evidence="2">Cell membrane</location>
        <topology evidence="2">Lipid-anchor</topology>
    </subcellularLocation>
</comment>
<dbReference type="SUPFAM" id="SSF56954">
    <property type="entry name" value="Outer membrane efflux proteins (OEP)"/>
    <property type="match status" value="1"/>
</dbReference>
<proteinExistence type="inferred from homology"/>
<keyword evidence="4" id="KW-1185">Reference proteome</keyword>
<keyword evidence="2" id="KW-0564">Palmitate</keyword>
<sequence>MSRVTRWVLLPLTAAVLSACAVGPDYSRPKIDIPASFKEAKGWKAAEPQDHQPKGKWWEVFNDPQLNALEEQLVISNQNIALAEAQYRQAQALLQGAQAGFYPDVTGSVSKTRASSGGGISSNNSSKAVTSINTLSLNASWEIDLWGKIRRSVESSKASLAASEADLEAARLSAQSQLAISYFQLYVADAEKAFLDDSVKAYLQFLDLTRNRLAAGVASPADMAQAETLLKTAQVSALAKGVQRAQLEHAIAVLLGKAPADFSLAKVEKVPVLPDIPAGVPSQLLERRPDIASAERRVAAANAQIGVAKAAYFPDLTLSATSGYASSSFANWLTLPNRFWSVGPQLAMTLFDGGLLKSKTDQAIAVYDQSVATYRQTVLAGFQEVEDNLVALRLLEDQARLQNEVVKAAQTSQKITENQYKAGTVSYLDVVTTQATTLAAQRNDFDILNQRLTAAVTLIQALGGGWQAPPEKG</sequence>
<dbReference type="InterPro" id="IPR003423">
    <property type="entry name" value="OMP_efflux"/>
</dbReference>
<keyword evidence="2" id="KW-0472">Membrane</keyword>
<keyword evidence="2" id="KW-0449">Lipoprotein</keyword>
<feature type="chain" id="PRO_5044983371" evidence="2">
    <location>
        <begin position="22"/>
        <end position="473"/>
    </location>
</feature>
<dbReference type="Proteomes" id="UP001168540">
    <property type="component" value="Unassembled WGS sequence"/>
</dbReference>
<keyword evidence="2" id="KW-1134">Transmembrane beta strand</keyword>
<dbReference type="EMBL" id="JAUEDK010000048">
    <property type="protein sequence ID" value="MDN0076971.1"/>
    <property type="molecule type" value="Genomic_DNA"/>
</dbReference>
<organism evidence="3 4">
    <name type="scientific">Crenobacter oryzisoli</name>
    <dbReference type="NCBI Taxonomy" id="3056844"/>
    <lineage>
        <taxon>Bacteria</taxon>
        <taxon>Pseudomonadati</taxon>
        <taxon>Pseudomonadota</taxon>
        <taxon>Betaproteobacteria</taxon>
        <taxon>Neisseriales</taxon>
        <taxon>Neisseriaceae</taxon>
        <taxon>Crenobacter</taxon>
    </lineage>
</organism>
<evidence type="ECO:0000256" key="2">
    <source>
        <dbReference type="RuleBase" id="RU362097"/>
    </source>
</evidence>
<reference evidence="3" key="1">
    <citation type="submission" date="2023-06" db="EMBL/GenBank/DDBJ databases">
        <authorList>
            <person name="Zhang S."/>
        </authorList>
    </citation>
    <scope>NUCLEOTIDE SEQUENCE</scope>
    <source>
        <strain evidence="3">SG2303</strain>
    </source>
</reference>
<dbReference type="Gene3D" id="1.20.1600.10">
    <property type="entry name" value="Outer membrane efflux proteins (OEP)"/>
    <property type="match status" value="1"/>
</dbReference>
<accession>A0ABT7XT59</accession>
<keyword evidence="2" id="KW-0732">Signal</keyword>
<dbReference type="Gene3D" id="2.20.200.10">
    <property type="entry name" value="Outer membrane efflux proteins (OEP)"/>
    <property type="match status" value="1"/>
</dbReference>
<dbReference type="RefSeq" id="WP_289831600.1">
    <property type="nucleotide sequence ID" value="NZ_JAUEDK010000048.1"/>
</dbReference>
<evidence type="ECO:0000313" key="3">
    <source>
        <dbReference type="EMBL" id="MDN0076971.1"/>
    </source>
</evidence>
<gene>
    <name evidence="3" type="ORF">QU481_19180</name>
</gene>
<dbReference type="InterPro" id="IPR010131">
    <property type="entry name" value="MdtP/NodT-like"/>
</dbReference>
<comment type="caution">
    <text evidence="3">The sequence shown here is derived from an EMBL/GenBank/DDBJ whole genome shotgun (WGS) entry which is preliminary data.</text>
</comment>
<dbReference type="Pfam" id="PF02321">
    <property type="entry name" value="OEP"/>
    <property type="match status" value="2"/>
</dbReference>
<protein>
    <submittedName>
        <fullName evidence="3">Efflux transporter outer membrane subunit</fullName>
    </submittedName>
</protein>
<dbReference type="PROSITE" id="PS51257">
    <property type="entry name" value="PROKAR_LIPOPROTEIN"/>
    <property type="match status" value="1"/>
</dbReference>
<comment type="similarity">
    <text evidence="1 2">Belongs to the outer membrane factor (OMF) (TC 1.B.17) family.</text>
</comment>
<name>A0ABT7XT59_9NEIS</name>
<dbReference type="PANTHER" id="PTHR30203:SF33">
    <property type="entry name" value="BLR4455 PROTEIN"/>
    <property type="match status" value="1"/>
</dbReference>
<keyword evidence="2" id="KW-0812">Transmembrane</keyword>